<organism evidence="2 3">
    <name type="scientific">Clytia hemisphaerica</name>
    <dbReference type="NCBI Taxonomy" id="252671"/>
    <lineage>
        <taxon>Eukaryota</taxon>
        <taxon>Metazoa</taxon>
        <taxon>Cnidaria</taxon>
        <taxon>Hydrozoa</taxon>
        <taxon>Hydroidolina</taxon>
        <taxon>Leptothecata</taxon>
        <taxon>Obeliida</taxon>
        <taxon>Clytiidae</taxon>
        <taxon>Clytia</taxon>
    </lineage>
</organism>
<accession>A0A7M5UNI1</accession>
<dbReference type="Proteomes" id="UP000594262">
    <property type="component" value="Unplaced"/>
</dbReference>
<evidence type="ECO:0000313" key="3">
    <source>
        <dbReference type="Proteomes" id="UP000594262"/>
    </source>
</evidence>
<keyword evidence="1" id="KW-0732">Signal</keyword>
<dbReference type="OrthoDB" id="410699at2759"/>
<proteinExistence type="predicted"/>
<dbReference type="AlphaFoldDB" id="A0A7M5UNI1"/>
<feature type="chain" id="PRO_5036206753" evidence="1">
    <location>
        <begin position="27"/>
        <end position="279"/>
    </location>
</feature>
<keyword evidence="3" id="KW-1185">Reference proteome</keyword>
<dbReference type="EnsemblMetazoa" id="CLYHEMT003238.2">
    <property type="protein sequence ID" value="CLYHEMP003238.2"/>
    <property type="gene ID" value="CLYHEMG003238"/>
</dbReference>
<sequence>MELKIYPCIGQISILVLLFWAQSVHGHGAMVKPTNWLDFETRIQLDNGSWFTGFAGMKTRLQCKPGLTIPRKIICKENNDCEGYAFPGPICNWFTNETWIHTPTLFDPALRTFSRVRDESKVLYTPWRAPGAAPIYSPCGVSGGNPNGCGALKCGQKTGGYGHGQRAKDVEFVHNISVTTWKRGQEVEVAWAIYVNHGGGYSYRLCKMPKEGRPGLTEECFQKTSLQFVGDHQWIQWGEDETSRREIAAVRTNNGTFPPKSQWTKNPIPACVGQKQAAS</sequence>
<protein>
    <submittedName>
        <fullName evidence="2">Uncharacterized protein</fullName>
    </submittedName>
</protein>
<dbReference type="EnsemblMetazoa" id="CLYHEMT003238.3">
    <property type="protein sequence ID" value="CLYHEMP003238.3"/>
    <property type="gene ID" value="CLYHEMG003238"/>
</dbReference>
<evidence type="ECO:0000313" key="2">
    <source>
        <dbReference type="EnsemblMetazoa" id="CLYHEMP003238.3"/>
    </source>
</evidence>
<reference evidence="2" key="1">
    <citation type="submission" date="2021-01" db="UniProtKB">
        <authorList>
            <consortium name="EnsemblMetazoa"/>
        </authorList>
    </citation>
    <scope>IDENTIFICATION</scope>
</reference>
<evidence type="ECO:0000256" key="1">
    <source>
        <dbReference type="SAM" id="SignalP"/>
    </source>
</evidence>
<feature type="signal peptide" evidence="1">
    <location>
        <begin position="1"/>
        <end position="26"/>
    </location>
</feature>
<dbReference type="EnsemblMetazoa" id="CLYHEMT003238.1">
    <property type="protein sequence ID" value="CLYHEMP003238.1"/>
    <property type="gene ID" value="CLYHEMG003238"/>
</dbReference>
<name>A0A7M5UNI1_9CNID</name>